<feature type="transmembrane region" description="Helical" evidence="10">
    <location>
        <begin position="237"/>
        <end position="257"/>
    </location>
</feature>
<feature type="compositionally biased region" description="Polar residues" evidence="9">
    <location>
        <begin position="448"/>
        <end position="464"/>
    </location>
</feature>
<feature type="domain" description="Acyltransferase 3" evidence="11">
    <location>
        <begin position="14"/>
        <end position="347"/>
    </location>
</feature>
<feature type="transmembrane region" description="Helical" evidence="10">
    <location>
        <begin position="81"/>
        <end position="98"/>
    </location>
</feature>
<feature type="region of interest" description="Disordered" evidence="9">
    <location>
        <begin position="425"/>
        <end position="482"/>
    </location>
</feature>
<feature type="transmembrane region" description="Helical" evidence="10">
    <location>
        <begin position="37"/>
        <end position="60"/>
    </location>
</feature>
<comment type="similarity">
    <text evidence="2">Belongs to the acyltransferase 3 family.</text>
</comment>
<feature type="transmembrane region" description="Helical" evidence="10">
    <location>
        <begin position="383"/>
        <end position="402"/>
    </location>
</feature>
<accession>A0ABT4E1T1</accession>
<evidence type="ECO:0000256" key="5">
    <source>
        <dbReference type="ARBA" id="ARBA00022692"/>
    </source>
</evidence>
<gene>
    <name evidence="12" type="ORF">M5X09_28605</name>
</gene>
<dbReference type="Gene3D" id="3.40.50.1110">
    <property type="entry name" value="SGNH hydrolase"/>
    <property type="match status" value="1"/>
</dbReference>
<comment type="caution">
    <text evidence="12">The sequence shown here is derived from an EMBL/GenBank/DDBJ whole genome shotgun (WGS) entry which is preliminary data.</text>
</comment>
<keyword evidence="6 10" id="KW-1133">Transmembrane helix</keyword>
<evidence type="ECO:0000313" key="12">
    <source>
        <dbReference type="EMBL" id="MCY9523559.1"/>
    </source>
</evidence>
<keyword evidence="7 10" id="KW-0472">Membrane</keyword>
<keyword evidence="8" id="KW-0012">Acyltransferase</keyword>
<keyword evidence="13" id="KW-1185">Reference proteome</keyword>
<dbReference type="Proteomes" id="UP001207626">
    <property type="component" value="Unassembled WGS sequence"/>
</dbReference>
<evidence type="ECO:0000256" key="1">
    <source>
        <dbReference type="ARBA" id="ARBA00004651"/>
    </source>
</evidence>
<reference evidence="12 13" key="1">
    <citation type="submission" date="2022-05" db="EMBL/GenBank/DDBJ databases">
        <title>Genome Sequencing of Bee-Associated Microbes.</title>
        <authorList>
            <person name="Dunlap C."/>
        </authorList>
    </citation>
    <scope>NUCLEOTIDE SEQUENCE [LARGE SCALE GENOMIC DNA]</scope>
    <source>
        <strain evidence="12 13">NRRL NRS-1438</strain>
    </source>
</reference>
<keyword evidence="5 10" id="KW-0812">Transmembrane</keyword>
<evidence type="ECO:0000256" key="7">
    <source>
        <dbReference type="ARBA" id="ARBA00023136"/>
    </source>
</evidence>
<sequence length="641" mass="71824">MNGRSNEQGRYMTGLDGLRALAVLAVIIYHIDPGWLPGGYLGVGVFFVLSGYLVTDIVIAAWQRTHRLDLKDFWIRRSRRLLPAMLVMLVAVVAWITIMDKSLIPSVKGDVLAALLYSSNWRLIFHQVSYFDHFGPQSPFIHMWSLAVEGQFYLIWPLLLAIAFRYAPKRGHLFAATLAGAAISCAAMVIMYEPGTDPSRVYFGTDTRAFALLFGAALAILWPSARLNTGISRPSRIMIEVIGWSGLLVVIEMFFLMNRYDDMLYRGGFVLLSIAASLVVAAVAHPASSLSRLLSWRPLRWIGVRSYGIYLWHYPVIVLTNPADRRVEADWMLAVAQIALSMLLAAISWHYIEEPVRRGKLGSWRRQFTDRSWQWQRMRVKHWIASVCGLGVFIVFCFGMSYQPPVISASDKTLDQNPSAVIEISSKLGNAVKPESDRSRHEGEGRQTKSTNQPSPSRRPNGDSTKQKQTEPPNKGSDQPDIRVTAIGDSIMADVAPYLKQQFRDIEVDTEIGRQMSTAPDVLRQLKEQGKLGEYLIVELGTNGVFNKKKLIAYLSSLKGVRQIVFVNTRMPDEYESQVNSALKEVTEALPNAILVDWYEASKDKDSYFAPDGVHLNKTGAKFYASLLAKAVRAGVTTAER</sequence>
<dbReference type="EMBL" id="JAMDLW010000082">
    <property type="protein sequence ID" value="MCY9523559.1"/>
    <property type="molecule type" value="Genomic_DNA"/>
</dbReference>
<evidence type="ECO:0000256" key="3">
    <source>
        <dbReference type="ARBA" id="ARBA00022475"/>
    </source>
</evidence>
<protein>
    <submittedName>
        <fullName evidence="12">Acetyltransferase</fullName>
    </submittedName>
</protein>
<name>A0ABT4E1T1_9BACL</name>
<evidence type="ECO:0000256" key="10">
    <source>
        <dbReference type="SAM" id="Phobius"/>
    </source>
</evidence>
<feature type="transmembrane region" description="Helical" evidence="10">
    <location>
        <begin position="141"/>
        <end position="164"/>
    </location>
</feature>
<dbReference type="Pfam" id="PF01757">
    <property type="entry name" value="Acyl_transf_3"/>
    <property type="match status" value="1"/>
</dbReference>
<evidence type="ECO:0000256" key="2">
    <source>
        <dbReference type="ARBA" id="ARBA00007400"/>
    </source>
</evidence>
<evidence type="ECO:0000256" key="9">
    <source>
        <dbReference type="SAM" id="MobiDB-lite"/>
    </source>
</evidence>
<evidence type="ECO:0000259" key="11">
    <source>
        <dbReference type="Pfam" id="PF01757"/>
    </source>
</evidence>
<evidence type="ECO:0000256" key="4">
    <source>
        <dbReference type="ARBA" id="ARBA00022679"/>
    </source>
</evidence>
<evidence type="ECO:0000256" key="6">
    <source>
        <dbReference type="ARBA" id="ARBA00022989"/>
    </source>
</evidence>
<dbReference type="PANTHER" id="PTHR23028">
    <property type="entry name" value="ACETYLTRANSFERASE"/>
    <property type="match status" value="1"/>
</dbReference>
<dbReference type="RefSeq" id="WP_268601367.1">
    <property type="nucleotide sequence ID" value="NZ_JAMDLV010000094.1"/>
</dbReference>
<dbReference type="InterPro" id="IPR002656">
    <property type="entry name" value="Acyl_transf_3_dom"/>
</dbReference>
<feature type="transmembrane region" description="Helical" evidence="10">
    <location>
        <begin position="331"/>
        <end position="352"/>
    </location>
</feature>
<dbReference type="InterPro" id="IPR036514">
    <property type="entry name" value="SGNH_hydro_sf"/>
</dbReference>
<keyword evidence="3" id="KW-1003">Cell membrane</keyword>
<comment type="subcellular location">
    <subcellularLocation>
        <location evidence="1">Cell membrane</location>
        <topology evidence="1">Multi-pass membrane protein</topology>
    </subcellularLocation>
</comment>
<feature type="transmembrane region" description="Helical" evidence="10">
    <location>
        <begin position="263"/>
        <end position="287"/>
    </location>
</feature>
<feature type="transmembrane region" description="Helical" evidence="10">
    <location>
        <begin position="299"/>
        <end position="319"/>
    </location>
</feature>
<dbReference type="PANTHER" id="PTHR23028:SF53">
    <property type="entry name" value="ACYL_TRANSF_3 DOMAIN-CONTAINING PROTEIN"/>
    <property type="match status" value="1"/>
</dbReference>
<feature type="transmembrane region" description="Helical" evidence="10">
    <location>
        <begin position="12"/>
        <end position="31"/>
    </location>
</feature>
<keyword evidence="4" id="KW-0808">Transferase</keyword>
<dbReference type="InterPro" id="IPR050879">
    <property type="entry name" value="Acyltransferase_3"/>
</dbReference>
<feature type="compositionally biased region" description="Basic and acidic residues" evidence="9">
    <location>
        <begin position="434"/>
        <end position="447"/>
    </location>
</feature>
<dbReference type="SUPFAM" id="SSF52266">
    <property type="entry name" value="SGNH hydrolase"/>
    <property type="match status" value="1"/>
</dbReference>
<feature type="transmembrane region" description="Helical" evidence="10">
    <location>
        <begin position="171"/>
        <end position="192"/>
    </location>
</feature>
<dbReference type="CDD" id="cd01840">
    <property type="entry name" value="SGNH_hydrolase_yrhL_like"/>
    <property type="match status" value="1"/>
</dbReference>
<feature type="transmembrane region" description="Helical" evidence="10">
    <location>
        <begin position="207"/>
        <end position="225"/>
    </location>
</feature>
<evidence type="ECO:0000256" key="8">
    <source>
        <dbReference type="ARBA" id="ARBA00023315"/>
    </source>
</evidence>
<evidence type="ECO:0000313" key="13">
    <source>
        <dbReference type="Proteomes" id="UP001207626"/>
    </source>
</evidence>
<organism evidence="12 13">
    <name type="scientific">Paenibacillus apiarius</name>
    <dbReference type="NCBI Taxonomy" id="46240"/>
    <lineage>
        <taxon>Bacteria</taxon>
        <taxon>Bacillati</taxon>
        <taxon>Bacillota</taxon>
        <taxon>Bacilli</taxon>
        <taxon>Bacillales</taxon>
        <taxon>Paenibacillaceae</taxon>
        <taxon>Paenibacillus</taxon>
    </lineage>
</organism>
<proteinExistence type="inferred from homology"/>